<dbReference type="EMBL" id="MZNU01000230">
    <property type="protein sequence ID" value="OWP02471.1"/>
    <property type="molecule type" value="Genomic_DNA"/>
</dbReference>
<dbReference type="AlphaFoldDB" id="A0A218Z303"/>
<gene>
    <name evidence="2" type="ORF">B2J93_47</name>
</gene>
<feature type="compositionally biased region" description="Low complexity" evidence="1">
    <location>
        <begin position="36"/>
        <end position="54"/>
    </location>
</feature>
<evidence type="ECO:0000256" key="1">
    <source>
        <dbReference type="SAM" id="MobiDB-lite"/>
    </source>
</evidence>
<protein>
    <submittedName>
        <fullName evidence="2">Uncharacterized protein</fullName>
    </submittedName>
</protein>
<name>A0A218Z303_9HELO</name>
<accession>A0A218Z303</accession>
<evidence type="ECO:0000313" key="2">
    <source>
        <dbReference type="EMBL" id="OWP02471.1"/>
    </source>
</evidence>
<keyword evidence="3" id="KW-1185">Reference proteome</keyword>
<feature type="compositionally biased region" description="Polar residues" evidence="1">
    <location>
        <begin position="78"/>
        <end position="102"/>
    </location>
</feature>
<evidence type="ECO:0000313" key="3">
    <source>
        <dbReference type="Proteomes" id="UP000242519"/>
    </source>
</evidence>
<comment type="caution">
    <text evidence="2">The sequence shown here is derived from an EMBL/GenBank/DDBJ whole genome shotgun (WGS) entry which is preliminary data.</text>
</comment>
<proteinExistence type="predicted"/>
<feature type="region of interest" description="Disordered" evidence="1">
    <location>
        <begin position="1"/>
        <end position="102"/>
    </location>
</feature>
<dbReference type="Proteomes" id="UP000242519">
    <property type="component" value="Unassembled WGS sequence"/>
</dbReference>
<sequence length="161" mass="18078">MVWEDDAVELQRVRQTSTTSHLKLPYFSNPRGMTGAQPSQSSNAHSSSRLRPSSYGARLPAHGMLLRTPRRIALSERTFPTSNTQNSAQGAQHPSSRSQAQSENTIERAETYSALTALLTIAGLATYRGRRQANQIVGLRLQQYLSRRARHARRRGSRHPW</sequence>
<reference evidence="2 3" key="1">
    <citation type="submission" date="2017-04" db="EMBL/GenBank/DDBJ databases">
        <title>Draft genome sequence of Marssonina coronaria NL1: causal agent of apple blotch.</title>
        <authorList>
            <person name="Cheng Q."/>
        </authorList>
    </citation>
    <scope>NUCLEOTIDE SEQUENCE [LARGE SCALE GENOMIC DNA]</scope>
    <source>
        <strain evidence="2 3">NL1</strain>
    </source>
</reference>
<dbReference type="InParanoid" id="A0A218Z303"/>
<organism evidence="2 3">
    <name type="scientific">Diplocarpon coronariae</name>
    <dbReference type="NCBI Taxonomy" id="2795749"/>
    <lineage>
        <taxon>Eukaryota</taxon>
        <taxon>Fungi</taxon>
        <taxon>Dikarya</taxon>
        <taxon>Ascomycota</taxon>
        <taxon>Pezizomycotina</taxon>
        <taxon>Leotiomycetes</taxon>
        <taxon>Helotiales</taxon>
        <taxon>Drepanopezizaceae</taxon>
        <taxon>Diplocarpon</taxon>
    </lineage>
</organism>